<proteinExistence type="predicted"/>
<sequence>MQGSKPRNFLASSYSWFLRNTNIRTRLIVADENRPADERTYVLLFKRLREMGMWEEV</sequence>
<dbReference type="Proteomes" id="UP001519344">
    <property type="component" value="Unassembled WGS sequence"/>
</dbReference>
<comment type="caution">
    <text evidence="1">The sequence shown here is derived from an EMBL/GenBank/DDBJ whole genome shotgun (WGS) entry which is preliminary data.</text>
</comment>
<keyword evidence="2" id="KW-1185">Reference proteome</keyword>
<organism evidence="1 2">
    <name type="scientific">Paenibacillus aceris</name>
    <dbReference type="NCBI Taxonomy" id="869555"/>
    <lineage>
        <taxon>Bacteria</taxon>
        <taxon>Bacillati</taxon>
        <taxon>Bacillota</taxon>
        <taxon>Bacilli</taxon>
        <taxon>Bacillales</taxon>
        <taxon>Paenibacillaceae</taxon>
        <taxon>Paenibacillus</taxon>
    </lineage>
</organism>
<gene>
    <name evidence="1" type="ORF">J2Z65_004165</name>
</gene>
<dbReference type="EMBL" id="JAGGKV010000011">
    <property type="protein sequence ID" value="MBP1964932.1"/>
    <property type="molecule type" value="Genomic_DNA"/>
</dbReference>
<name>A0ABS4I1Z8_9BACL</name>
<protein>
    <submittedName>
        <fullName evidence="1">Uncharacterized protein</fullName>
    </submittedName>
</protein>
<dbReference type="RefSeq" id="WP_167057204.1">
    <property type="nucleotide sequence ID" value="NZ_JAGGKV010000011.1"/>
</dbReference>
<evidence type="ECO:0000313" key="2">
    <source>
        <dbReference type="Proteomes" id="UP001519344"/>
    </source>
</evidence>
<accession>A0ABS4I1Z8</accession>
<reference evidence="1 2" key="1">
    <citation type="submission" date="2021-03" db="EMBL/GenBank/DDBJ databases">
        <title>Genomic Encyclopedia of Type Strains, Phase IV (KMG-IV): sequencing the most valuable type-strain genomes for metagenomic binning, comparative biology and taxonomic classification.</title>
        <authorList>
            <person name="Goeker M."/>
        </authorList>
    </citation>
    <scope>NUCLEOTIDE SEQUENCE [LARGE SCALE GENOMIC DNA]</scope>
    <source>
        <strain evidence="1 2">DSM 24950</strain>
    </source>
</reference>
<evidence type="ECO:0000313" key="1">
    <source>
        <dbReference type="EMBL" id="MBP1964932.1"/>
    </source>
</evidence>